<dbReference type="Pfam" id="PF03607">
    <property type="entry name" value="DCX"/>
    <property type="match status" value="1"/>
</dbReference>
<dbReference type="SMART" id="SM00537">
    <property type="entry name" value="DCX"/>
    <property type="match status" value="1"/>
</dbReference>
<protein>
    <recommendedName>
        <fullName evidence="2">Doublecortin domain-containing protein</fullName>
    </recommendedName>
</protein>
<gene>
    <name evidence="3" type="ORF">NAV_LOCUS6978</name>
</gene>
<dbReference type="PROSITE" id="PS50309">
    <property type="entry name" value="DC"/>
    <property type="match status" value="1"/>
</dbReference>
<feature type="region of interest" description="Disordered" evidence="1">
    <location>
        <begin position="145"/>
        <end position="189"/>
    </location>
</feature>
<feature type="compositionally biased region" description="Basic and acidic residues" evidence="1">
    <location>
        <begin position="173"/>
        <end position="189"/>
    </location>
</feature>
<feature type="compositionally biased region" description="Polar residues" evidence="1">
    <location>
        <begin position="597"/>
        <end position="617"/>
    </location>
</feature>
<accession>A0A498SF63</accession>
<feature type="region of interest" description="Disordered" evidence="1">
    <location>
        <begin position="528"/>
        <end position="583"/>
    </location>
</feature>
<dbReference type="EMBL" id="UPTC01001587">
    <property type="protein sequence ID" value="VBB32187.1"/>
    <property type="molecule type" value="Genomic_DNA"/>
</dbReference>
<name>A0A498SF63_ACAVI</name>
<dbReference type="SUPFAM" id="SSF89837">
    <property type="entry name" value="Doublecortin (DC)"/>
    <property type="match status" value="1"/>
</dbReference>
<feature type="region of interest" description="Disordered" evidence="1">
    <location>
        <begin position="597"/>
        <end position="624"/>
    </location>
</feature>
<evidence type="ECO:0000259" key="2">
    <source>
        <dbReference type="PROSITE" id="PS50309"/>
    </source>
</evidence>
<feature type="domain" description="Doublecortin" evidence="2">
    <location>
        <begin position="1"/>
        <end position="82"/>
    </location>
</feature>
<dbReference type="PANTHER" id="PTHR23004:SF22">
    <property type="entry name" value="DOUBLECORTIN DOMAIN-CONTAINING PROTEIN"/>
    <property type="match status" value="1"/>
</dbReference>
<keyword evidence="4" id="KW-1185">Reference proteome</keyword>
<feature type="compositionally biased region" description="Basic and acidic residues" evidence="1">
    <location>
        <begin position="528"/>
        <end position="537"/>
    </location>
</feature>
<dbReference type="OrthoDB" id="1738954at2759"/>
<evidence type="ECO:0000256" key="1">
    <source>
        <dbReference type="SAM" id="MobiDB-lite"/>
    </source>
</evidence>
<organism evidence="3 4">
    <name type="scientific">Acanthocheilonema viteae</name>
    <name type="common">Filarial nematode worm</name>
    <name type="synonym">Dipetalonema viteae</name>
    <dbReference type="NCBI Taxonomy" id="6277"/>
    <lineage>
        <taxon>Eukaryota</taxon>
        <taxon>Metazoa</taxon>
        <taxon>Ecdysozoa</taxon>
        <taxon>Nematoda</taxon>
        <taxon>Chromadorea</taxon>
        <taxon>Rhabditida</taxon>
        <taxon>Spirurina</taxon>
        <taxon>Spiruromorpha</taxon>
        <taxon>Filarioidea</taxon>
        <taxon>Onchocercidae</taxon>
        <taxon>Acanthocheilonema</taxon>
    </lineage>
</organism>
<dbReference type="AlphaFoldDB" id="A0A498SF63"/>
<dbReference type="GO" id="GO:0005874">
    <property type="term" value="C:microtubule"/>
    <property type="evidence" value="ECO:0007669"/>
    <property type="project" value="TreeGrafter"/>
</dbReference>
<reference evidence="3 4" key="1">
    <citation type="submission" date="2018-08" db="EMBL/GenBank/DDBJ databases">
        <authorList>
            <person name="Laetsch R D."/>
            <person name="Stevens L."/>
            <person name="Kumar S."/>
            <person name="Blaxter L. M."/>
        </authorList>
    </citation>
    <scope>NUCLEOTIDE SEQUENCE [LARGE SCALE GENOMIC DNA]</scope>
</reference>
<dbReference type="GO" id="GO:0005815">
    <property type="term" value="C:microtubule organizing center"/>
    <property type="evidence" value="ECO:0007669"/>
    <property type="project" value="TreeGrafter"/>
</dbReference>
<evidence type="ECO:0000313" key="4">
    <source>
        <dbReference type="Proteomes" id="UP000276991"/>
    </source>
</evidence>
<dbReference type="Proteomes" id="UP000276991">
    <property type="component" value="Unassembled WGS sequence"/>
</dbReference>
<dbReference type="InterPro" id="IPR003533">
    <property type="entry name" value="Doublecortin_dom"/>
</dbReference>
<evidence type="ECO:0000313" key="3">
    <source>
        <dbReference type="EMBL" id="VBB32187.1"/>
    </source>
</evidence>
<sequence>MRIKVYKNGDQYDTGTVVVICRKRFKHWLTFLDFLTKKLGLMAPVHEFYRTDGIRIRHFEEIENGESYVAVSQGPFLHKPYGLLSEDREKWNMNPKFESPGQSTLDSAESVDIYLKQRGYTSRTGLPFPFDGGVCVNHSLMELGRNRAPSSNQPIRQHRNEPKPQENNSKSGELLEKNDTKLESPREELENFNSQSISHANSDFTICNTNPPTSVAEPESETCTELKLNNEVETMNDQNIGQNDEILQNSSMIEVANASATKVGENDSCNEIATQNNCKPTVKEYDESVLAPVVQIPDSSRESPITQDAKNTESLGMMQMSNPNYCSSPVKNPETVITIVNDDAFISTSNSSIIIVNISTGQKKNNNIYNNDNKITDGAEITPSLVNKDKGVEVSSENSEAKMALLSDGTRTIDRMHDTIIETKTPMAIRISNALSAATTTDRLSVIPISTDDQRAKTVLLKKNENDEEDAKSFKRNSKEYSDNLLIRKNSKGNENNLANKFEESQMEQNLAIKSRENREPKINFEVKQGDKQDCDTSKNNAKLNEVSKNLNKSTPLPMQRSEFKENSDNSGHDKDDKKESRRTSIACGHEYASKNETQTTCAVSNSGKVQESLTTDKNSHNRKRVTLVTPSVAELNLERKSGKAETSSNSEGQLKSSLEQLAVDMNSANISLTTATSAITTTAITNTTTSSTMNDITQSTAASKDVIMHTTTGREKGNPKYQSEDGMSFEADFTPRNGRMQRNHIRMKSFQKIKIDLDLNMDTCRLPAQDSYDPDFKDYDFVQ</sequence>
<feature type="compositionally biased region" description="Basic and acidic residues" evidence="1">
    <location>
        <begin position="562"/>
        <end position="583"/>
    </location>
</feature>
<proteinExistence type="predicted"/>
<dbReference type="Gene3D" id="3.10.20.230">
    <property type="entry name" value="Doublecortin domain"/>
    <property type="match status" value="1"/>
</dbReference>
<dbReference type="InterPro" id="IPR036572">
    <property type="entry name" value="Doublecortin_dom_sf"/>
</dbReference>
<feature type="compositionally biased region" description="Polar residues" evidence="1">
    <location>
        <begin position="538"/>
        <end position="557"/>
    </location>
</feature>
<dbReference type="GO" id="GO:0035556">
    <property type="term" value="P:intracellular signal transduction"/>
    <property type="evidence" value="ECO:0007669"/>
    <property type="project" value="InterPro"/>
</dbReference>
<dbReference type="PANTHER" id="PTHR23004">
    <property type="entry name" value="DOUBLECORTIN DOMAIN CONTAINING 2"/>
    <property type="match status" value="1"/>
</dbReference>